<proteinExistence type="predicted"/>
<name>A0AAV2YQW4_9STRA</name>
<feature type="transmembrane region" description="Helical" evidence="1">
    <location>
        <begin position="488"/>
        <end position="505"/>
    </location>
</feature>
<evidence type="ECO:0008006" key="4">
    <source>
        <dbReference type="Google" id="ProtNLM"/>
    </source>
</evidence>
<feature type="transmembrane region" description="Helical" evidence="1">
    <location>
        <begin position="555"/>
        <end position="575"/>
    </location>
</feature>
<feature type="transmembrane region" description="Helical" evidence="1">
    <location>
        <begin position="397"/>
        <end position="420"/>
    </location>
</feature>
<comment type="caution">
    <text evidence="2">The sequence shown here is derived from an EMBL/GenBank/DDBJ whole genome shotgun (WGS) entry which is preliminary data.</text>
</comment>
<protein>
    <recommendedName>
        <fullName evidence="4">Transmembrane protein</fullName>
    </recommendedName>
</protein>
<accession>A0AAV2YQW4</accession>
<organism evidence="2 3">
    <name type="scientific">Lagenidium giganteum</name>
    <dbReference type="NCBI Taxonomy" id="4803"/>
    <lineage>
        <taxon>Eukaryota</taxon>
        <taxon>Sar</taxon>
        <taxon>Stramenopiles</taxon>
        <taxon>Oomycota</taxon>
        <taxon>Peronosporomycetes</taxon>
        <taxon>Pythiales</taxon>
        <taxon>Pythiaceae</taxon>
    </lineage>
</organism>
<keyword evidence="1" id="KW-1133">Transmembrane helix</keyword>
<reference evidence="2" key="2">
    <citation type="journal article" date="2023" name="Microbiol Resour">
        <title>Decontamination and Annotation of the Draft Genome Sequence of the Oomycete Lagenidium giganteum ARSEF 373.</title>
        <authorList>
            <person name="Morgan W.R."/>
            <person name="Tartar A."/>
        </authorList>
    </citation>
    <scope>NUCLEOTIDE SEQUENCE</scope>
    <source>
        <strain evidence="2">ARSEF 373</strain>
    </source>
</reference>
<evidence type="ECO:0000313" key="2">
    <source>
        <dbReference type="EMBL" id="DAZ95728.1"/>
    </source>
</evidence>
<keyword evidence="1" id="KW-0472">Membrane</keyword>
<sequence>MDNPEHPPSAILAQDDTTALVCQAQQKLRSARTIFFDRQPPLRWTVLFNVFTYGLLCSEVMRSGIGVADLAKYVQFEPNVFKYYGPWFYLVKEARRNETALAPTRVWVYKYDTTSTSWRAFAEHLSIQSFPDCFLYRSTCPDNTNFSTAIWFEFVNEMVETIALKTAQQPPEARAITLRTESFFLDRIHHWILPQLFVNPVWRTNQAMYFSPETLLTKTSQYNQSSQSLVRMVHGQELCFGAAARPFFCDDVWINFRRLCPQRQACRDVGLIWVDTLRRLLALQLRYPDMRIDLTLLSISRRTSDVSTIMRALNGSANTPLNECEPIYVNDYRYEAAIYTTNAIEYYRFVSWLRIAGQSYFYIRMIGLLASCYVTRSSEDRFSERGIIVRLRAVISLFVRIPAYSVVYGSAIPVACYAIAHLIDAPMTYVMIAQQFTTPVGQYEFQLAMFVFLATNQMRNIWLLALVTQVTVQWLLTRMSWMPPRGVLGIPELTLGFLSSLSVILQLRLLTLRYTCITKVQPVNPSSNVVQPIRKFSFDHAGGGNMLLEGVIIDFKFFASLLTIMLMALAAWHLGQAVRQGWWLRYRAYVPRSVLMTRAIVPYTAGTIWPSLTVSVHWSGQLVPTREAHESSFVDDTASVGHEMELIHMRAGSLDAQVALMNLIVMSDPRTFVRLRLYGGSIVHYFMWPSTGKIFALPSAAAVVAAEANLPLDEFVFLKSVNTRDMMWSDLIHIG</sequence>
<keyword evidence="1" id="KW-0812">Transmembrane</keyword>
<dbReference type="AlphaFoldDB" id="A0AAV2YQW4"/>
<dbReference type="EMBL" id="DAKRPA010000192">
    <property type="protein sequence ID" value="DAZ95728.1"/>
    <property type="molecule type" value="Genomic_DNA"/>
</dbReference>
<evidence type="ECO:0000256" key="1">
    <source>
        <dbReference type="SAM" id="Phobius"/>
    </source>
</evidence>
<gene>
    <name evidence="2" type="ORF">N0F65_006325</name>
</gene>
<dbReference type="Proteomes" id="UP001146120">
    <property type="component" value="Unassembled WGS sequence"/>
</dbReference>
<feature type="transmembrane region" description="Helical" evidence="1">
    <location>
        <begin position="459"/>
        <end position="476"/>
    </location>
</feature>
<keyword evidence="3" id="KW-1185">Reference proteome</keyword>
<reference evidence="2" key="1">
    <citation type="submission" date="2022-11" db="EMBL/GenBank/DDBJ databases">
        <authorList>
            <person name="Morgan W.R."/>
            <person name="Tartar A."/>
        </authorList>
    </citation>
    <scope>NUCLEOTIDE SEQUENCE</scope>
    <source>
        <strain evidence="2">ARSEF 373</strain>
    </source>
</reference>
<evidence type="ECO:0000313" key="3">
    <source>
        <dbReference type="Proteomes" id="UP001146120"/>
    </source>
</evidence>